<dbReference type="EnsemblMetazoa" id="XM_021050833.2">
    <property type="protein sequence ID" value="XP_020906492.2"/>
    <property type="gene ID" value="LOC110244627"/>
</dbReference>
<protein>
    <recommendedName>
        <fullName evidence="3">BPL/LPL catalytic domain-containing protein</fullName>
    </recommendedName>
</protein>
<feature type="domain" description="BPL/LPL catalytic" evidence="3">
    <location>
        <begin position="1"/>
        <end position="107"/>
    </location>
</feature>
<organism evidence="4 5">
    <name type="scientific">Exaiptasia diaphana</name>
    <name type="common">Tropical sea anemone</name>
    <name type="synonym">Aiptasia pulchella</name>
    <dbReference type="NCBI Taxonomy" id="2652724"/>
    <lineage>
        <taxon>Eukaryota</taxon>
        <taxon>Metazoa</taxon>
        <taxon>Cnidaria</taxon>
        <taxon>Anthozoa</taxon>
        <taxon>Hexacorallia</taxon>
        <taxon>Actiniaria</taxon>
        <taxon>Aiptasiidae</taxon>
        <taxon>Exaiptasia</taxon>
    </lineage>
</organism>
<dbReference type="GeneID" id="110244627"/>
<dbReference type="SUPFAM" id="SSF55681">
    <property type="entry name" value="Class II aaRS and biotin synthetases"/>
    <property type="match status" value="1"/>
</dbReference>
<keyword evidence="5" id="KW-1185">Reference proteome</keyword>
<dbReference type="GO" id="GO:0017118">
    <property type="term" value="F:lipoyltransferase activity"/>
    <property type="evidence" value="ECO:0007669"/>
    <property type="project" value="TreeGrafter"/>
</dbReference>
<dbReference type="GO" id="GO:0009249">
    <property type="term" value="P:protein lipoylation"/>
    <property type="evidence" value="ECO:0007669"/>
    <property type="project" value="InterPro"/>
</dbReference>
<proteinExistence type="inferred from homology"/>
<name>A0A913XM29_EXADI</name>
<dbReference type="PANTHER" id="PTHR12561">
    <property type="entry name" value="LIPOATE-PROTEIN LIGASE"/>
    <property type="match status" value="1"/>
</dbReference>
<sequence length="158" mass="17987">VLKERWKLNVKASPRDDIILEDKYKISGTSSKLGRVKAYHHCTLLLDVDTEILHDVLQPSYIDMITNATPSIKSEVKNLSSLDPSLHYNDVAMAISEEYSKAYTARQQPHLRIIDPSDNQQFPGIDNFANELKSWQWLFGKTPKFELPLSTKLSTGDI</sequence>
<comment type="pathway">
    <text evidence="1">Protein modification; protein lipoylation via exogenous pathway; protein N(6)-(lipoyl)lysine from lipoate: step 2/2.</text>
</comment>
<accession>A0A913XM29</accession>
<dbReference type="RefSeq" id="XP_020906492.2">
    <property type="nucleotide sequence ID" value="XM_021050833.2"/>
</dbReference>
<dbReference type="OrthoDB" id="201621at2759"/>
<dbReference type="PANTHER" id="PTHR12561:SF3">
    <property type="entry name" value="LIPOYLTRANSFERASE 1, MITOCHONDRIAL"/>
    <property type="match status" value="1"/>
</dbReference>
<dbReference type="AlphaFoldDB" id="A0A913XM29"/>
<dbReference type="Pfam" id="PF21948">
    <property type="entry name" value="LplA-B_cat"/>
    <property type="match status" value="1"/>
</dbReference>
<dbReference type="InterPro" id="IPR045864">
    <property type="entry name" value="aa-tRNA-synth_II/BPL/LPL"/>
</dbReference>
<comment type="similarity">
    <text evidence="2">Belongs to the LplA family.</text>
</comment>
<evidence type="ECO:0000256" key="1">
    <source>
        <dbReference type="ARBA" id="ARBA00005085"/>
    </source>
</evidence>
<dbReference type="Gene3D" id="3.30.930.10">
    <property type="entry name" value="Bira Bifunctional Protein, Domain 2"/>
    <property type="match status" value="1"/>
</dbReference>
<dbReference type="OMA" id="IQIMARE"/>
<evidence type="ECO:0000256" key="2">
    <source>
        <dbReference type="ARBA" id="ARBA00008242"/>
    </source>
</evidence>
<dbReference type="InterPro" id="IPR004143">
    <property type="entry name" value="BPL_LPL_catalytic"/>
</dbReference>
<dbReference type="InterPro" id="IPR004562">
    <property type="entry name" value="LipoylTrfase_LipoateP_Ligase"/>
</dbReference>
<dbReference type="KEGG" id="epa:110244627"/>
<dbReference type="GO" id="GO:0005739">
    <property type="term" value="C:mitochondrion"/>
    <property type="evidence" value="ECO:0007669"/>
    <property type="project" value="TreeGrafter"/>
</dbReference>
<evidence type="ECO:0000313" key="4">
    <source>
        <dbReference type="EnsemblMetazoa" id="XP_020906492.2"/>
    </source>
</evidence>
<reference evidence="4" key="1">
    <citation type="submission" date="2022-11" db="UniProtKB">
        <authorList>
            <consortium name="EnsemblMetazoa"/>
        </authorList>
    </citation>
    <scope>IDENTIFICATION</scope>
</reference>
<dbReference type="Proteomes" id="UP000887567">
    <property type="component" value="Unplaced"/>
</dbReference>
<evidence type="ECO:0000259" key="3">
    <source>
        <dbReference type="PROSITE" id="PS51733"/>
    </source>
</evidence>
<evidence type="ECO:0000313" key="5">
    <source>
        <dbReference type="Proteomes" id="UP000887567"/>
    </source>
</evidence>
<dbReference type="PROSITE" id="PS51733">
    <property type="entry name" value="BPL_LPL_CATALYTIC"/>
    <property type="match status" value="1"/>
</dbReference>